<evidence type="ECO:0000259" key="4">
    <source>
        <dbReference type="Pfam" id="PF08190"/>
    </source>
</evidence>
<comment type="caution">
    <text evidence="6">The sequence shown here is derived from an EMBL/GenBank/DDBJ whole genome shotgun (WGS) entry which is preliminary data.</text>
</comment>
<evidence type="ECO:0008006" key="8">
    <source>
        <dbReference type="Google" id="ProtNLM"/>
    </source>
</evidence>
<dbReference type="VEuPathDB" id="TriTrypDB:LpyrH10_13_1600"/>
<dbReference type="RefSeq" id="XP_015657054.1">
    <property type="nucleotide sequence ID" value="XM_015804480.1"/>
</dbReference>
<feature type="compositionally biased region" description="Basic and acidic residues" evidence="3">
    <location>
        <begin position="637"/>
        <end position="649"/>
    </location>
</feature>
<sequence length="780" mass="82801">MPLERVNLARGTGDAPAGASSTDKFAATPEELRAIQEKMKDPVFVELMHDYMRSLEDPATRQEEEAYLEQAEREAREGGDFSFEFVFPRAAYVVELLEPSNARVTAAEAKGLGVAAASTPAADAQQAVRSFLNVCQSDKVKAFTEHTTGDRSGSNWEVPVSVSQRRVEVYNPVAAAPSAQIPAEYAASSAAASDASSSPSQLCIVHDVVFHPATLELAERSNRFMCFLTEIAVEHINSGYGETNGFRFRRLPSSVVSIGTPQNQTVRSRKDADPFAVDPRDPVLRQPTKHFPEKTITAPTTKKNAKDSSSKSEKERCESTPTAASAAAVSGPTTATAASTLDEAKLPPYTIAHRGSIDLTDAWRWSVSDKRIGVPEELIVKLTFADVRRAAALDITITSDGHAVRIDRTEGQPCYEGEVVLPFTVEEVPAEAQFDRARGVLTLTLRVVPPARPDGVPTAEELRRTLPGGGGAGGAAKEEKREREGDSGEPQQAVVSRAEATATASTIEEDKAAVEASRPVDPPPPSAASTNVPTAAPSPQDDAATMGKACEAPESKPASGPTPTSAPAASAASHSKPEVAHIGNQDRVAAMMAQVEAARAARVAAAAAEAAMEEAAAEEARATLRATDDAVTAGDTHYPKEAPRKDKAAADSARPPAPRATQEGVKERKEEEGDIPFIRKAAALSTAADVRTGGTAHVGDDIDAVRTRQQAWAAMMEAEMQAAKAREEADAAAAARAAEAQAAKIRRKLAAEKEEERLEQLTQAKRDALPLSNKYIFAVD</sequence>
<feature type="region of interest" description="Disordered" evidence="3">
    <location>
        <begin position="260"/>
        <end position="332"/>
    </location>
</feature>
<gene>
    <name evidence="6" type="ORF">ABB37_06215</name>
</gene>
<dbReference type="InterPro" id="IPR041442">
    <property type="entry name" value="PIH1D1/2/3_CS-like"/>
</dbReference>
<dbReference type="GO" id="GO:0005737">
    <property type="term" value="C:cytoplasm"/>
    <property type="evidence" value="ECO:0007669"/>
    <property type="project" value="TreeGrafter"/>
</dbReference>
<dbReference type="OrthoDB" id="546764at2759"/>
<evidence type="ECO:0000259" key="5">
    <source>
        <dbReference type="Pfam" id="PF18201"/>
    </source>
</evidence>
<evidence type="ECO:0000256" key="2">
    <source>
        <dbReference type="SAM" id="Coils"/>
    </source>
</evidence>
<dbReference type="PANTHER" id="PTHR22997">
    <property type="entry name" value="PIH1 DOMAIN-CONTAINING PROTEIN 1"/>
    <property type="match status" value="1"/>
</dbReference>
<feature type="compositionally biased region" description="Basic and acidic residues" evidence="3">
    <location>
        <begin position="304"/>
        <end position="318"/>
    </location>
</feature>
<dbReference type="PANTHER" id="PTHR22997:SF7">
    <property type="entry name" value="PIH1 N-TERMINAL DOMAIN-CONTAINING PROTEIN"/>
    <property type="match status" value="1"/>
</dbReference>
<feature type="compositionally biased region" description="Basic and acidic residues" evidence="3">
    <location>
        <begin position="618"/>
        <end position="628"/>
    </location>
</feature>
<keyword evidence="7" id="KW-1185">Reference proteome</keyword>
<feature type="compositionally biased region" description="Low complexity" evidence="3">
    <location>
        <begin position="555"/>
        <end position="574"/>
    </location>
</feature>
<feature type="compositionally biased region" description="Basic and acidic residues" evidence="3">
    <location>
        <begin position="476"/>
        <end position="486"/>
    </location>
</feature>
<evidence type="ECO:0000313" key="6">
    <source>
        <dbReference type="EMBL" id="KPA78615.1"/>
    </source>
</evidence>
<feature type="coiled-coil region" evidence="2">
    <location>
        <begin position="715"/>
        <end position="755"/>
    </location>
</feature>
<dbReference type="OMA" id="MPLEHIN"/>
<protein>
    <recommendedName>
        <fullName evidence="8">PIH1D1/2/3 CS-like domain-containing protein</fullName>
    </recommendedName>
</protein>
<dbReference type="InterPro" id="IPR012981">
    <property type="entry name" value="PIH1_N"/>
</dbReference>
<organism evidence="6 7">
    <name type="scientific">Leptomonas pyrrhocoris</name>
    <name type="common">Firebug parasite</name>
    <dbReference type="NCBI Taxonomy" id="157538"/>
    <lineage>
        <taxon>Eukaryota</taxon>
        <taxon>Discoba</taxon>
        <taxon>Euglenozoa</taxon>
        <taxon>Kinetoplastea</taxon>
        <taxon>Metakinetoplastina</taxon>
        <taxon>Trypanosomatida</taxon>
        <taxon>Trypanosomatidae</taxon>
        <taxon>Leishmaniinae</taxon>
        <taxon>Leptomonas</taxon>
    </lineage>
</organism>
<feature type="domain" description="PIH1D1/2/3 CS-like" evidence="5">
    <location>
        <begin position="347"/>
        <end position="448"/>
    </location>
</feature>
<dbReference type="Pfam" id="PF08190">
    <property type="entry name" value="PIH1"/>
    <property type="match status" value="1"/>
</dbReference>
<dbReference type="EMBL" id="LGTL01000013">
    <property type="protein sequence ID" value="KPA78615.1"/>
    <property type="molecule type" value="Genomic_DNA"/>
</dbReference>
<evidence type="ECO:0000256" key="1">
    <source>
        <dbReference type="ARBA" id="ARBA00008511"/>
    </source>
</evidence>
<feature type="compositionally biased region" description="Low complexity" evidence="3">
    <location>
        <begin position="319"/>
        <end position="332"/>
    </location>
</feature>
<keyword evidence="2" id="KW-0175">Coiled coil</keyword>
<feature type="region of interest" description="Disordered" evidence="3">
    <location>
        <begin position="610"/>
        <end position="677"/>
    </location>
</feature>
<evidence type="ECO:0000313" key="7">
    <source>
        <dbReference type="Proteomes" id="UP000037923"/>
    </source>
</evidence>
<feature type="region of interest" description="Disordered" evidence="3">
    <location>
        <begin position="1"/>
        <end position="25"/>
    </location>
</feature>
<proteinExistence type="inferred from homology"/>
<dbReference type="Proteomes" id="UP000037923">
    <property type="component" value="Unassembled WGS sequence"/>
</dbReference>
<feature type="region of interest" description="Disordered" evidence="3">
    <location>
        <begin position="451"/>
        <end position="583"/>
    </location>
</feature>
<dbReference type="Pfam" id="PF18201">
    <property type="entry name" value="PIH1_CS"/>
    <property type="match status" value="1"/>
</dbReference>
<name>A0A0M9FYC6_LEPPY</name>
<accession>A0A0M9FYC6</accession>
<feature type="compositionally biased region" description="Basic and acidic residues" evidence="3">
    <location>
        <begin position="268"/>
        <end position="283"/>
    </location>
</feature>
<dbReference type="GeneID" id="26906504"/>
<feature type="domain" description="PIH1 N-terminal" evidence="4">
    <location>
        <begin position="198"/>
        <end position="270"/>
    </location>
</feature>
<dbReference type="AlphaFoldDB" id="A0A0M9FYC6"/>
<reference evidence="6 7" key="1">
    <citation type="submission" date="2015-07" db="EMBL/GenBank/DDBJ databases">
        <title>High-quality genome of monoxenous trypanosomatid Leptomonas pyrrhocoris.</title>
        <authorList>
            <person name="Flegontov P."/>
            <person name="Butenko A."/>
            <person name="Firsov S."/>
            <person name="Vlcek C."/>
            <person name="Logacheva M.D."/>
            <person name="Field M."/>
            <person name="Filatov D."/>
            <person name="Flegontova O."/>
            <person name="Gerasimov E."/>
            <person name="Jackson A.P."/>
            <person name="Kelly S."/>
            <person name="Opperdoes F."/>
            <person name="O'Reilly A."/>
            <person name="Votypka J."/>
            <person name="Yurchenko V."/>
            <person name="Lukes J."/>
        </authorList>
    </citation>
    <scope>NUCLEOTIDE SEQUENCE [LARGE SCALE GENOMIC DNA]</scope>
    <source>
        <strain evidence="6">H10</strain>
    </source>
</reference>
<comment type="similarity">
    <text evidence="1">Belongs to the PIH1 family.</text>
</comment>
<dbReference type="InterPro" id="IPR050734">
    <property type="entry name" value="PIH1/Kintoun_subfamily"/>
</dbReference>
<evidence type="ECO:0000256" key="3">
    <source>
        <dbReference type="SAM" id="MobiDB-lite"/>
    </source>
</evidence>